<dbReference type="SUPFAM" id="SSF53300">
    <property type="entry name" value="vWA-like"/>
    <property type="match status" value="1"/>
</dbReference>
<organism evidence="2 3">
    <name type="scientific">Paraburkholderia rhynchosiae</name>
    <dbReference type="NCBI Taxonomy" id="487049"/>
    <lineage>
        <taxon>Bacteria</taxon>
        <taxon>Pseudomonadati</taxon>
        <taxon>Pseudomonadota</taxon>
        <taxon>Betaproteobacteria</taxon>
        <taxon>Burkholderiales</taxon>
        <taxon>Burkholderiaceae</taxon>
        <taxon>Paraburkholderia</taxon>
    </lineage>
</organism>
<evidence type="ECO:0000313" key="2">
    <source>
        <dbReference type="EMBL" id="CAB3682735.1"/>
    </source>
</evidence>
<dbReference type="Gene3D" id="3.40.50.410">
    <property type="entry name" value="von Willebrand factor, type A domain"/>
    <property type="match status" value="1"/>
</dbReference>
<dbReference type="InterPro" id="IPR036465">
    <property type="entry name" value="vWFA_dom_sf"/>
</dbReference>
<dbReference type="EMBL" id="CADIJZ010000009">
    <property type="protein sequence ID" value="CAB3682735.1"/>
    <property type="molecule type" value="Genomic_DNA"/>
</dbReference>
<dbReference type="AlphaFoldDB" id="A0A6J5AXC6"/>
<gene>
    <name evidence="2" type="ORF">LMG27174_02741</name>
</gene>
<name>A0A6J5AXC6_9BURK</name>
<feature type="region of interest" description="Disordered" evidence="1">
    <location>
        <begin position="319"/>
        <end position="353"/>
    </location>
</feature>
<accession>A0A6J5AXC6</accession>
<evidence type="ECO:0000313" key="3">
    <source>
        <dbReference type="Proteomes" id="UP000494205"/>
    </source>
</evidence>
<dbReference type="Proteomes" id="UP000494205">
    <property type="component" value="Unassembled WGS sequence"/>
</dbReference>
<protein>
    <recommendedName>
        <fullName evidence="4">MxaL protein</fullName>
    </recommendedName>
</protein>
<sequence>MILGAQMRGFLAGRHWMTVAALVLLLMALTLPPVTLPRNASSYIVTLDITQSMDVEDLVLNGAPVSRLVFARAAMREALGQLPCGSKVGWSAFTGQRSFLLLSPVEVCGNYDALLASLDRIDGRMRWTNYSRIAEGGVYSAVRVAQALGDGASVVFVTDGQEAPPLLPSDALKQDINPAHVKGWLIGVGGDQPAPIPRTDAAGNRTGYWQAGEVVQVPQMHASETHAQSHEELSALQGHYLAQVAEQVGFGYRRLTDAASLRDAMLDARLAHREKVPTDLRWCPALLALLLLVWRFLPGTAVSSASMRFGARVWPGVDRSAGGVSRRSAPSVPRGPPTSLATRTLTRPRRADP</sequence>
<proteinExistence type="predicted"/>
<evidence type="ECO:0000256" key="1">
    <source>
        <dbReference type="SAM" id="MobiDB-lite"/>
    </source>
</evidence>
<evidence type="ECO:0008006" key="4">
    <source>
        <dbReference type="Google" id="ProtNLM"/>
    </source>
</evidence>
<reference evidence="2 3" key="1">
    <citation type="submission" date="2020-04" db="EMBL/GenBank/DDBJ databases">
        <authorList>
            <person name="De Canck E."/>
        </authorList>
    </citation>
    <scope>NUCLEOTIDE SEQUENCE [LARGE SCALE GENOMIC DNA]</scope>
    <source>
        <strain evidence="2 3">LMG 27174</strain>
    </source>
</reference>